<reference evidence="1" key="1">
    <citation type="journal article" date="2017" name="Appl. Environ. Microbiol.">
        <title>Microdiversification of a pelagic Polynucleobacter species is mainly driven by acquisition of genomic islands from a partially interspecific gene pool.</title>
        <authorList>
            <person name="Hoetzinger M."/>
            <person name="Hahn M.W."/>
            <person name="Jezberova J."/>
            <person name="Schmidt J."/>
            <person name="Koll U."/>
        </authorList>
    </citation>
    <scope>NUCLEOTIDE SEQUENCE</scope>
    <source>
        <strain evidence="1">MWH-RechtKol4</strain>
    </source>
</reference>
<name>A0AAC9IW06_9BURK</name>
<organism evidence="1 2">
    <name type="scientific">Polynucleobacter asymbioticus</name>
    <dbReference type="NCBI Taxonomy" id="576611"/>
    <lineage>
        <taxon>Bacteria</taxon>
        <taxon>Pseudomonadati</taxon>
        <taxon>Pseudomonadota</taxon>
        <taxon>Betaproteobacteria</taxon>
        <taxon>Burkholderiales</taxon>
        <taxon>Burkholderiaceae</taxon>
        <taxon>Polynucleobacter</taxon>
    </lineage>
</organism>
<dbReference type="AlphaFoldDB" id="A0AAC9IW06"/>
<sequence length="103" mass="11903">MSKASINMKVLVGSLDEQVLQAQVSLFLQGKLLISKWLQTANDEGVFEEAIDWLLGNDADRYFNDNRQNLAVKMIRDVTQSFEIRDEHLEDPYEAARIWFGVR</sequence>
<dbReference type="Proteomes" id="UP000182060">
    <property type="component" value="Chromosome"/>
</dbReference>
<dbReference type="EMBL" id="CP015017">
    <property type="protein sequence ID" value="APC01965.1"/>
    <property type="molecule type" value="Genomic_DNA"/>
</dbReference>
<accession>A0AAC9IW06</accession>
<evidence type="ECO:0000313" key="1">
    <source>
        <dbReference type="EMBL" id="APC01965.1"/>
    </source>
</evidence>
<gene>
    <name evidence="1" type="ORF">AOC25_10230</name>
</gene>
<proteinExistence type="predicted"/>
<protein>
    <submittedName>
        <fullName evidence="1">Uncharacterized protein</fullName>
    </submittedName>
</protein>
<dbReference type="RefSeq" id="WP_071539728.1">
    <property type="nucleotide sequence ID" value="NZ_CP015016.1"/>
</dbReference>
<evidence type="ECO:0000313" key="2">
    <source>
        <dbReference type="Proteomes" id="UP000182060"/>
    </source>
</evidence>